<accession>A0A150TLS4</accession>
<evidence type="ECO:0000313" key="3">
    <source>
        <dbReference type="Proteomes" id="UP000075502"/>
    </source>
</evidence>
<feature type="region of interest" description="Disordered" evidence="1">
    <location>
        <begin position="1"/>
        <end position="34"/>
    </location>
</feature>
<protein>
    <submittedName>
        <fullName evidence="2">Uncharacterized protein</fullName>
    </submittedName>
</protein>
<dbReference type="Proteomes" id="UP000075502">
    <property type="component" value="Unassembled WGS sequence"/>
</dbReference>
<dbReference type="EMBL" id="JEME01001976">
    <property type="protein sequence ID" value="KYG05620.1"/>
    <property type="molecule type" value="Genomic_DNA"/>
</dbReference>
<evidence type="ECO:0000256" key="1">
    <source>
        <dbReference type="SAM" id="MobiDB-lite"/>
    </source>
</evidence>
<name>A0A150TLS4_SORCE</name>
<feature type="compositionally biased region" description="Gly residues" evidence="1">
    <location>
        <begin position="1"/>
        <end position="10"/>
    </location>
</feature>
<reference evidence="2 3" key="1">
    <citation type="submission" date="2014-02" db="EMBL/GenBank/DDBJ databases">
        <title>The small core and large imbalanced accessory genome model reveals a collaborative survival strategy of Sorangium cellulosum strains in nature.</title>
        <authorList>
            <person name="Han K."/>
            <person name="Peng R."/>
            <person name="Blom J."/>
            <person name="Li Y.-Z."/>
        </authorList>
    </citation>
    <scope>NUCLEOTIDE SEQUENCE [LARGE SCALE GENOMIC DNA]</scope>
    <source>
        <strain evidence="2 3">So0007-03</strain>
    </source>
</reference>
<gene>
    <name evidence="2" type="ORF">BE21_39550</name>
</gene>
<dbReference type="AlphaFoldDB" id="A0A150TLS4"/>
<proteinExistence type="predicted"/>
<sequence>MVAAGGGGAGSLATDAGAGGVSTDGSAVAPSDELPLRITKKAVVRPPMTTKAPIPISASVGPELFGRGRAGIGAAYGPPLPGSAGAPPP</sequence>
<organism evidence="2 3">
    <name type="scientific">Sorangium cellulosum</name>
    <name type="common">Polyangium cellulosum</name>
    <dbReference type="NCBI Taxonomy" id="56"/>
    <lineage>
        <taxon>Bacteria</taxon>
        <taxon>Pseudomonadati</taxon>
        <taxon>Myxococcota</taxon>
        <taxon>Polyangia</taxon>
        <taxon>Polyangiales</taxon>
        <taxon>Polyangiaceae</taxon>
        <taxon>Sorangium</taxon>
    </lineage>
</organism>
<evidence type="ECO:0000313" key="2">
    <source>
        <dbReference type="EMBL" id="KYG05620.1"/>
    </source>
</evidence>
<comment type="caution">
    <text evidence="2">The sequence shown here is derived from an EMBL/GenBank/DDBJ whole genome shotgun (WGS) entry which is preliminary data.</text>
</comment>